<dbReference type="InterPro" id="IPR050066">
    <property type="entry name" value="UvrABC_protein_C"/>
</dbReference>
<evidence type="ECO:0000256" key="10">
    <source>
        <dbReference type="ARBA" id="ARBA00040756"/>
    </source>
</evidence>
<evidence type="ECO:0000256" key="2">
    <source>
        <dbReference type="ARBA" id="ARBA00022763"/>
    </source>
</evidence>
<evidence type="ECO:0000256" key="6">
    <source>
        <dbReference type="ARBA" id="ARBA00023204"/>
    </source>
</evidence>
<dbReference type="PANTHER" id="PTHR30562:SF10">
    <property type="entry name" value="EXCINUCLEASE CHO"/>
    <property type="match status" value="1"/>
</dbReference>
<evidence type="ECO:0000256" key="5">
    <source>
        <dbReference type="ARBA" id="ARBA00022881"/>
    </source>
</evidence>
<dbReference type="InterPro" id="IPR000305">
    <property type="entry name" value="GIY-YIG_endonuc"/>
</dbReference>
<dbReference type="Pfam" id="PF00929">
    <property type="entry name" value="RNase_T"/>
    <property type="match status" value="1"/>
</dbReference>
<proteinExistence type="predicted"/>
<dbReference type="GO" id="GO:0003887">
    <property type="term" value="F:DNA-directed DNA polymerase activity"/>
    <property type="evidence" value="ECO:0007669"/>
    <property type="project" value="UniProtKB-EC"/>
</dbReference>
<evidence type="ECO:0000256" key="9">
    <source>
        <dbReference type="ARBA" id="ARBA00026073"/>
    </source>
</evidence>
<dbReference type="RefSeq" id="WP_221893379.1">
    <property type="nucleotide sequence ID" value="NZ_JACJUU010000014.1"/>
</dbReference>
<dbReference type="Gene3D" id="3.40.1440.10">
    <property type="entry name" value="GIY-YIG endonuclease"/>
    <property type="match status" value="1"/>
</dbReference>
<dbReference type="PROSITE" id="PS50164">
    <property type="entry name" value="GIY_YIG"/>
    <property type="match status" value="1"/>
</dbReference>
<dbReference type="SUPFAM" id="SSF82771">
    <property type="entry name" value="GIY-YIG endonuclease"/>
    <property type="match status" value="1"/>
</dbReference>
<dbReference type="InterPro" id="IPR006054">
    <property type="entry name" value="DnaQ"/>
</dbReference>
<evidence type="ECO:0000256" key="13">
    <source>
        <dbReference type="ARBA" id="ARBA00049244"/>
    </source>
</evidence>
<keyword evidence="16" id="KW-1185">Reference proteome</keyword>
<dbReference type="CDD" id="cd06127">
    <property type="entry name" value="DEDDh"/>
    <property type="match status" value="1"/>
</dbReference>
<evidence type="ECO:0000256" key="3">
    <source>
        <dbReference type="ARBA" id="ARBA00022769"/>
    </source>
</evidence>
<evidence type="ECO:0000313" key="16">
    <source>
        <dbReference type="Proteomes" id="UP000545386"/>
    </source>
</evidence>
<dbReference type="InterPro" id="IPR012337">
    <property type="entry name" value="RNaseH-like_sf"/>
</dbReference>
<gene>
    <name evidence="15" type="ORF">GTU67_13505</name>
</gene>
<dbReference type="NCBIfam" id="TIGR00573">
    <property type="entry name" value="dnaq"/>
    <property type="match status" value="1"/>
</dbReference>
<sequence>MPALTRPLAFVDIETTGATATRDRVTEVAVITWDGVDATTWSQLVNPETRIPELITSITGIDNAMVASAPRFADIAHDLAARLQGHVFIAHNARFDYAFLKNEFRRVGIDFRAQVLCTVKYSRRLFPQHHKHNLDALIERHGLEVSQRHRALGDAQAIFDFWRLTEAQFTAEHLDAVRKALLARPALPSHIDPNLVDSIPDRHGVYLFYGENDLPIYVGKANRLRQRVLSHFSADHAIAKELTLSQQARRIEWQECAGEIDALITEARLVKTLQPTLNRQLRRNRELCSWLVPVESGDQHAPRLVYGRDLDPGRQPNLFGLFNSGAEAKKTLNAIVKEAGLCPVVLGLEKGAEGKPCFARQLKRCRGACCVIDPFPPLFQGGQIHG</sequence>
<comment type="subunit">
    <text evidence="9">DNA polymerase III contains a core (composed of alpha, epsilon and theta chains) that associates with a tau subunit. This core dimerizes to form the POLIII' complex. PolIII' associates with the gamma complex (composed of gamma, delta, delta', psi and chi chains) and with the beta chain to form the complete DNA polymerase III complex.</text>
</comment>
<dbReference type="Proteomes" id="UP000545386">
    <property type="component" value="Unassembled WGS sequence"/>
</dbReference>
<name>A0A842HT14_9BURK</name>
<comment type="function">
    <text evidence="8">DNA polymerase III is a complex, multichain enzyme responsible for most of the replicative synthesis in bacteria. The epsilon subunit contain the editing function and is a proofreading 3'-5' exonuclease.</text>
</comment>
<keyword evidence="4" id="KW-0378">Hydrolase</keyword>
<organism evidence="15 16">
    <name type="scientific">Pusillimonas minor</name>
    <dbReference type="NCBI Taxonomy" id="2697024"/>
    <lineage>
        <taxon>Bacteria</taxon>
        <taxon>Pseudomonadati</taxon>
        <taxon>Pseudomonadota</taxon>
        <taxon>Betaproteobacteria</taxon>
        <taxon>Burkholderiales</taxon>
        <taxon>Alcaligenaceae</taxon>
        <taxon>Pusillimonas</taxon>
    </lineage>
</organism>
<dbReference type="FunFam" id="3.30.420.10:FF:000045">
    <property type="entry name" value="3'-5' exonuclease DinG"/>
    <property type="match status" value="1"/>
</dbReference>
<evidence type="ECO:0000259" key="14">
    <source>
        <dbReference type="PROSITE" id="PS50164"/>
    </source>
</evidence>
<dbReference type="AlphaFoldDB" id="A0A842HT14"/>
<comment type="catalytic activity">
    <reaction evidence="13">
        <text>DNA(n) + a 2'-deoxyribonucleoside 5'-triphosphate = DNA(n+1) + diphosphate</text>
        <dbReference type="Rhea" id="RHEA:22508"/>
        <dbReference type="Rhea" id="RHEA-COMP:17339"/>
        <dbReference type="Rhea" id="RHEA-COMP:17340"/>
        <dbReference type="ChEBI" id="CHEBI:33019"/>
        <dbReference type="ChEBI" id="CHEBI:61560"/>
        <dbReference type="ChEBI" id="CHEBI:173112"/>
        <dbReference type="EC" id="2.7.7.7"/>
    </reaction>
</comment>
<dbReference type="InterPro" id="IPR013520">
    <property type="entry name" value="Ribonucl_H"/>
</dbReference>
<keyword evidence="2" id="KW-0227">DNA damage</keyword>
<dbReference type="GO" id="GO:0006260">
    <property type="term" value="P:DNA replication"/>
    <property type="evidence" value="ECO:0007669"/>
    <property type="project" value="InterPro"/>
</dbReference>
<keyword evidence="7" id="KW-0742">SOS response</keyword>
<comment type="caution">
    <text evidence="15">The sequence shown here is derived from an EMBL/GenBank/DDBJ whole genome shotgun (WGS) entry which is preliminary data.</text>
</comment>
<keyword evidence="6" id="KW-0234">DNA repair</keyword>
<dbReference type="PANTHER" id="PTHR30562">
    <property type="entry name" value="UVRC/OXIDOREDUCTASE"/>
    <property type="match status" value="1"/>
</dbReference>
<dbReference type="GO" id="GO:0006289">
    <property type="term" value="P:nucleotide-excision repair"/>
    <property type="evidence" value="ECO:0007669"/>
    <property type="project" value="InterPro"/>
</dbReference>
<dbReference type="InterPro" id="IPR035901">
    <property type="entry name" value="GIY-YIG_endonuc_sf"/>
</dbReference>
<dbReference type="SMART" id="SM00479">
    <property type="entry name" value="EXOIII"/>
    <property type="match status" value="1"/>
</dbReference>
<dbReference type="GO" id="GO:0004527">
    <property type="term" value="F:exonuclease activity"/>
    <property type="evidence" value="ECO:0007669"/>
    <property type="project" value="UniProtKB-ARBA"/>
</dbReference>
<evidence type="ECO:0000256" key="12">
    <source>
        <dbReference type="ARBA" id="ARBA00042732"/>
    </source>
</evidence>
<evidence type="ECO:0000256" key="1">
    <source>
        <dbReference type="ARBA" id="ARBA00012417"/>
    </source>
</evidence>
<protein>
    <recommendedName>
        <fullName evidence="10">Excinuclease cho</fullName>
        <ecNumber evidence="1">2.7.7.7</ecNumber>
    </recommendedName>
    <alternativeName>
        <fullName evidence="12">Endonuclease cho</fullName>
    </alternativeName>
    <alternativeName>
        <fullName evidence="11">UvrC homolog protein</fullName>
    </alternativeName>
</protein>
<reference evidence="15 16" key="1">
    <citation type="submission" date="2020-08" db="EMBL/GenBank/DDBJ databases">
        <title>Paraeoetvoesia sp. YC-7-48 draft genome sequence.</title>
        <authorList>
            <person name="Yao L."/>
        </authorList>
    </citation>
    <scope>NUCLEOTIDE SEQUENCE [LARGE SCALE GENOMIC DNA]</scope>
    <source>
        <strain evidence="16">YC-7-48</strain>
    </source>
</reference>
<dbReference type="GO" id="GO:0003677">
    <property type="term" value="F:DNA binding"/>
    <property type="evidence" value="ECO:0007669"/>
    <property type="project" value="InterPro"/>
</dbReference>
<dbReference type="EC" id="2.7.7.7" evidence="1"/>
<evidence type="ECO:0000256" key="8">
    <source>
        <dbReference type="ARBA" id="ARBA00025483"/>
    </source>
</evidence>
<evidence type="ECO:0000256" key="11">
    <source>
        <dbReference type="ARBA" id="ARBA00042138"/>
    </source>
</evidence>
<dbReference type="GO" id="GO:0009432">
    <property type="term" value="P:SOS response"/>
    <property type="evidence" value="ECO:0007669"/>
    <property type="project" value="UniProtKB-KW"/>
</dbReference>
<evidence type="ECO:0000256" key="7">
    <source>
        <dbReference type="ARBA" id="ARBA00023236"/>
    </source>
</evidence>
<dbReference type="SUPFAM" id="SSF53098">
    <property type="entry name" value="Ribonuclease H-like"/>
    <property type="match status" value="1"/>
</dbReference>
<dbReference type="Pfam" id="PF01541">
    <property type="entry name" value="GIY-YIG"/>
    <property type="match status" value="1"/>
</dbReference>
<dbReference type="EMBL" id="JACJUU010000014">
    <property type="protein sequence ID" value="MBC2770924.1"/>
    <property type="molecule type" value="Genomic_DNA"/>
</dbReference>
<dbReference type="CDD" id="cd10434">
    <property type="entry name" value="GIY-YIG_UvrC_Cho"/>
    <property type="match status" value="1"/>
</dbReference>
<dbReference type="InterPro" id="IPR036397">
    <property type="entry name" value="RNaseH_sf"/>
</dbReference>
<dbReference type="InterPro" id="IPR047296">
    <property type="entry name" value="GIY-YIG_UvrC_Cho"/>
</dbReference>
<keyword evidence="3" id="KW-0228">DNA excision</keyword>
<keyword evidence="5" id="KW-0267">Excision nuclease</keyword>
<evidence type="ECO:0000313" key="15">
    <source>
        <dbReference type="EMBL" id="MBC2770924.1"/>
    </source>
</evidence>
<dbReference type="Gene3D" id="3.30.420.10">
    <property type="entry name" value="Ribonuclease H-like superfamily/Ribonuclease H"/>
    <property type="match status" value="1"/>
</dbReference>
<feature type="domain" description="GIY-YIG" evidence="14">
    <location>
        <begin position="201"/>
        <end position="279"/>
    </location>
</feature>
<dbReference type="SMART" id="SM00465">
    <property type="entry name" value="GIYc"/>
    <property type="match status" value="1"/>
</dbReference>
<accession>A0A842HT14</accession>
<dbReference type="GO" id="GO:0009380">
    <property type="term" value="C:excinuclease repair complex"/>
    <property type="evidence" value="ECO:0007669"/>
    <property type="project" value="TreeGrafter"/>
</dbReference>
<evidence type="ECO:0000256" key="4">
    <source>
        <dbReference type="ARBA" id="ARBA00022801"/>
    </source>
</evidence>